<dbReference type="PANTHER" id="PTHR30007:SF1">
    <property type="entry name" value="BLR1914 PROTEIN"/>
    <property type="match status" value="1"/>
</dbReference>
<gene>
    <name evidence="3" type="ORF">G7Y85_01450</name>
</gene>
<name>A0A6M2BKT6_9GAMM</name>
<protein>
    <submittedName>
        <fullName evidence="3">IS5 family transposase</fullName>
    </submittedName>
</protein>
<evidence type="ECO:0000313" key="4">
    <source>
        <dbReference type="Proteomes" id="UP000472676"/>
    </source>
</evidence>
<reference evidence="3 4" key="1">
    <citation type="journal article" date="2014" name="Int. J. Syst. Evol. Microbiol.">
        <title>Solimonas terrae sp. nov., isolated from soil.</title>
        <authorList>
            <person name="Kim S.J."/>
            <person name="Moon J.Y."/>
            <person name="Weon H.Y."/>
            <person name="Ahn J.H."/>
            <person name="Chen W.M."/>
            <person name="Kwon S.W."/>
        </authorList>
    </citation>
    <scope>NUCLEOTIDE SEQUENCE [LARGE SCALE GENOMIC DNA]</scope>
    <source>
        <strain evidence="3 4">KIS83-12</strain>
    </source>
</reference>
<comment type="caution">
    <text evidence="3">The sequence shown here is derived from an EMBL/GenBank/DDBJ whole genome shotgun (WGS) entry which is preliminary data.</text>
</comment>
<dbReference type="InterPro" id="IPR002559">
    <property type="entry name" value="Transposase_11"/>
</dbReference>
<dbReference type="InterPro" id="IPR025161">
    <property type="entry name" value="IS402-like_dom"/>
</dbReference>
<keyword evidence="4" id="KW-1185">Reference proteome</keyword>
<evidence type="ECO:0000259" key="2">
    <source>
        <dbReference type="Pfam" id="PF13340"/>
    </source>
</evidence>
<proteinExistence type="predicted"/>
<sequence>MSNEKKCSLRPSRYELSHTQWARIEDLLPGKASDPGRTAADNRTFVNAVLWVLRSGARWSDLPPRYGAYKSVHKRFTRWAANGVWERVFQTLIRDRDNEYLMIDSSIVRAHAQAATGKGGRRNAALGRSRGGLSTKIHLAVDGHGRPIRFLLTGGHRNDITQAPALLANLKAKYVLADKGYDSRELVDLIQRQGCKAVIPPRSCQQPRTYDKVRYRLRNRIERCFARLKQFRRIATRFDRKPQHFLAFLYLAAIPLWIN</sequence>
<dbReference type="RefSeq" id="WP_166250833.1">
    <property type="nucleotide sequence ID" value="NZ_JAAMOW010000001.1"/>
</dbReference>
<feature type="domain" description="Insertion element IS402-like" evidence="2">
    <location>
        <begin position="16"/>
        <end position="89"/>
    </location>
</feature>
<evidence type="ECO:0000313" key="3">
    <source>
        <dbReference type="EMBL" id="NGY03422.1"/>
    </source>
</evidence>
<accession>A0A6M2BKT6</accession>
<dbReference type="PANTHER" id="PTHR30007">
    <property type="entry name" value="PHP DOMAIN PROTEIN"/>
    <property type="match status" value="1"/>
</dbReference>
<dbReference type="AlphaFoldDB" id="A0A6M2BKT6"/>
<dbReference type="Pfam" id="PF01609">
    <property type="entry name" value="DDE_Tnp_1"/>
    <property type="match status" value="1"/>
</dbReference>
<evidence type="ECO:0000259" key="1">
    <source>
        <dbReference type="Pfam" id="PF01609"/>
    </source>
</evidence>
<dbReference type="EMBL" id="JAAMOW010000001">
    <property type="protein sequence ID" value="NGY03422.1"/>
    <property type="molecule type" value="Genomic_DNA"/>
</dbReference>
<dbReference type="NCBIfam" id="NF033580">
    <property type="entry name" value="transpos_IS5_3"/>
    <property type="match status" value="1"/>
</dbReference>
<dbReference type="GO" id="GO:0006313">
    <property type="term" value="P:DNA transposition"/>
    <property type="evidence" value="ECO:0007669"/>
    <property type="project" value="InterPro"/>
</dbReference>
<dbReference type="GO" id="GO:0003677">
    <property type="term" value="F:DNA binding"/>
    <property type="evidence" value="ECO:0007669"/>
    <property type="project" value="InterPro"/>
</dbReference>
<dbReference type="Proteomes" id="UP000472676">
    <property type="component" value="Unassembled WGS sequence"/>
</dbReference>
<feature type="domain" description="Transposase IS4-like" evidence="1">
    <location>
        <begin position="101"/>
        <end position="253"/>
    </location>
</feature>
<dbReference type="GO" id="GO:0004803">
    <property type="term" value="F:transposase activity"/>
    <property type="evidence" value="ECO:0007669"/>
    <property type="project" value="InterPro"/>
</dbReference>
<dbReference type="Pfam" id="PF13340">
    <property type="entry name" value="DUF4096"/>
    <property type="match status" value="1"/>
</dbReference>
<organism evidence="3 4">
    <name type="scientific">Solimonas terrae</name>
    <dbReference type="NCBI Taxonomy" id="1396819"/>
    <lineage>
        <taxon>Bacteria</taxon>
        <taxon>Pseudomonadati</taxon>
        <taxon>Pseudomonadota</taxon>
        <taxon>Gammaproteobacteria</taxon>
        <taxon>Nevskiales</taxon>
        <taxon>Nevskiaceae</taxon>
        <taxon>Solimonas</taxon>
    </lineage>
</organism>